<evidence type="ECO:0000313" key="2">
    <source>
        <dbReference type="EMBL" id="KAJ8976566.1"/>
    </source>
</evidence>
<name>A0ABQ9JEE2_9CUCU</name>
<proteinExistence type="predicted"/>
<dbReference type="EMBL" id="JAPWTJ010000654">
    <property type="protein sequence ID" value="KAJ8976566.1"/>
    <property type="molecule type" value="Genomic_DNA"/>
</dbReference>
<organism evidence="2 3">
    <name type="scientific">Molorchus minor</name>
    <dbReference type="NCBI Taxonomy" id="1323400"/>
    <lineage>
        <taxon>Eukaryota</taxon>
        <taxon>Metazoa</taxon>
        <taxon>Ecdysozoa</taxon>
        <taxon>Arthropoda</taxon>
        <taxon>Hexapoda</taxon>
        <taxon>Insecta</taxon>
        <taxon>Pterygota</taxon>
        <taxon>Neoptera</taxon>
        <taxon>Endopterygota</taxon>
        <taxon>Coleoptera</taxon>
        <taxon>Polyphaga</taxon>
        <taxon>Cucujiformia</taxon>
        <taxon>Chrysomeloidea</taxon>
        <taxon>Cerambycidae</taxon>
        <taxon>Lamiinae</taxon>
        <taxon>Monochamini</taxon>
        <taxon>Molorchus</taxon>
    </lineage>
</organism>
<dbReference type="PANTHER" id="PTHR33050:SF7">
    <property type="entry name" value="RIBONUCLEASE H"/>
    <property type="match status" value="1"/>
</dbReference>
<dbReference type="InterPro" id="IPR043502">
    <property type="entry name" value="DNA/RNA_pol_sf"/>
</dbReference>
<sequence>MEDARTASKLIRPGNFAATLDLKDAYYSLPILKDHRKYLRFCFRNTLYEFTCLPFGLASAPYTFSKLMRPVVEFLRSRDVLCNIRLATNNLHRDHFDLEISTDASLSGWGAYCQGESVSGWWSVEDKTHHINILELKAIFFGLKCFAKDLNCRNILIRTDNTTALALYK</sequence>
<keyword evidence="3" id="KW-1185">Reference proteome</keyword>
<dbReference type="InterPro" id="IPR000477">
    <property type="entry name" value="RT_dom"/>
</dbReference>
<evidence type="ECO:0000259" key="1">
    <source>
        <dbReference type="Pfam" id="PF00078"/>
    </source>
</evidence>
<comment type="caution">
    <text evidence="2">The sequence shown here is derived from an EMBL/GenBank/DDBJ whole genome shotgun (WGS) entry which is preliminary data.</text>
</comment>
<protein>
    <recommendedName>
        <fullName evidence="1">Reverse transcriptase domain-containing protein</fullName>
    </recommendedName>
</protein>
<accession>A0ABQ9JEE2</accession>
<dbReference type="InterPro" id="IPR052055">
    <property type="entry name" value="Hepadnavirus_pol/RT"/>
</dbReference>
<dbReference type="CDD" id="cd09275">
    <property type="entry name" value="RNase_HI_RT_DIRS1"/>
    <property type="match status" value="1"/>
</dbReference>
<dbReference type="SUPFAM" id="SSF56672">
    <property type="entry name" value="DNA/RNA polymerases"/>
    <property type="match status" value="1"/>
</dbReference>
<dbReference type="PANTHER" id="PTHR33050">
    <property type="entry name" value="REVERSE TRANSCRIPTASE DOMAIN-CONTAINING PROTEIN"/>
    <property type="match status" value="1"/>
</dbReference>
<dbReference type="Pfam" id="PF00078">
    <property type="entry name" value="RVT_1"/>
    <property type="match status" value="1"/>
</dbReference>
<reference evidence="2" key="1">
    <citation type="journal article" date="2023" name="Insect Mol. Biol.">
        <title>Genome sequencing provides insights into the evolution of gene families encoding plant cell wall-degrading enzymes in longhorned beetles.</title>
        <authorList>
            <person name="Shin N.R."/>
            <person name="Okamura Y."/>
            <person name="Kirsch R."/>
            <person name="Pauchet Y."/>
        </authorList>
    </citation>
    <scope>NUCLEOTIDE SEQUENCE</scope>
    <source>
        <strain evidence="2">MMC_N1</strain>
    </source>
</reference>
<dbReference type="Proteomes" id="UP001162164">
    <property type="component" value="Unassembled WGS sequence"/>
</dbReference>
<dbReference type="Gene3D" id="3.10.10.10">
    <property type="entry name" value="HIV Type 1 Reverse Transcriptase, subunit A, domain 1"/>
    <property type="match status" value="1"/>
</dbReference>
<evidence type="ECO:0000313" key="3">
    <source>
        <dbReference type="Proteomes" id="UP001162164"/>
    </source>
</evidence>
<feature type="domain" description="Reverse transcriptase" evidence="1">
    <location>
        <begin position="15"/>
        <end position="78"/>
    </location>
</feature>
<gene>
    <name evidence="2" type="ORF">NQ317_016360</name>
</gene>